<evidence type="ECO:0008006" key="3">
    <source>
        <dbReference type="Google" id="ProtNLM"/>
    </source>
</evidence>
<dbReference type="Proteomes" id="UP000735302">
    <property type="component" value="Unassembled WGS sequence"/>
</dbReference>
<gene>
    <name evidence="1" type="ORF">PoB_001590700</name>
</gene>
<keyword evidence="2" id="KW-1185">Reference proteome</keyword>
<evidence type="ECO:0000313" key="1">
    <source>
        <dbReference type="EMBL" id="GFN89401.1"/>
    </source>
</evidence>
<accession>A0AAV3Z2H4</accession>
<evidence type="ECO:0000313" key="2">
    <source>
        <dbReference type="Proteomes" id="UP000735302"/>
    </source>
</evidence>
<organism evidence="1 2">
    <name type="scientific">Plakobranchus ocellatus</name>
    <dbReference type="NCBI Taxonomy" id="259542"/>
    <lineage>
        <taxon>Eukaryota</taxon>
        <taxon>Metazoa</taxon>
        <taxon>Spiralia</taxon>
        <taxon>Lophotrochozoa</taxon>
        <taxon>Mollusca</taxon>
        <taxon>Gastropoda</taxon>
        <taxon>Heterobranchia</taxon>
        <taxon>Euthyneura</taxon>
        <taxon>Panpulmonata</taxon>
        <taxon>Sacoglossa</taxon>
        <taxon>Placobranchoidea</taxon>
        <taxon>Plakobranchidae</taxon>
        <taxon>Plakobranchus</taxon>
    </lineage>
</organism>
<name>A0AAV3Z2H4_9GAST</name>
<sequence>MIRRSSASFKLASPSGLNWFIAFRRQSYPLRYHSPDFENTQCHTMGCPETYTSLIHLTLHATSEPGGRCQILISRFADEGALWIITLIELDSCL</sequence>
<dbReference type="AlphaFoldDB" id="A0AAV3Z2H4"/>
<reference evidence="1 2" key="1">
    <citation type="journal article" date="2021" name="Elife">
        <title>Chloroplast acquisition without the gene transfer in kleptoplastic sea slugs, Plakobranchus ocellatus.</title>
        <authorList>
            <person name="Maeda T."/>
            <person name="Takahashi S."/>
            <person name="Yoshida T."/>
            <person name="Shimamura S."/>
            <person name="Takaki Y."/>
            <person name="Nagai Y."/>
            <person name="Toyoda A."/>
            <person name="Suzuki Y."/>
            <person name="Arimoto A."/>
            <person name="Ishii H."/>
            <person name="Satoh N."/>
            <person name="Nishiyama T."/>
            <person name="Hasebe M."/>
            <person name="Maruyama T."/>
            <person name="Minagawa J."/>
            <person name="Obokata J."/>
            <person name="Shigenobu S."/>
        </authorList>
    </citation>
    <scope>NUCLEOTIDE SEQUENCE [LARGE SCALE GENOMIC DNA]</scope>
</reference>
<proteinExistence type="predicted"/>
<protein>
    <recommendedName>
        <fullName evidence="3">C2H2-type domain-containing protein</fullName>
    </recommendedName>
</protein>
<dbReference type="EMBL" id="BLXT01001931">
    <property type="protein sequence ID" value="GFN89401.1"/>
    <property type="molecule type" value="Genomic_DNA"/>
</dbReference>
<comment type="caution">
    <text evidence="1">The sequence shown here is derived from an EMBL/GenBank/DDBJ whole genome shotgun (WGS) entry which is preliminary data.</text>
</comment>